<dbReference type="STRING" id="763407.A0A162V5S0"/>
<dbReference type="SUPFAM" id="SSF89817">
    <property type="entry name" value="Mago nashi protein"/>
    <property type="match status" value="1"/>
</dbReference>
<dbReference type="GO" id="GO:0035145">
    <property type="term" value="C:exon-exon junction complex"/>
    <property type="evidence" value="ECO:0007669"/>
    <property type="project" value="InterPro"/>
</dbReference>
<dbReference type="GO" id="GO:0008380">
    <property type="term" value="P:RNA splicing"/>
    <property type="evidence" value="ECO:0007669"/>
    <property type="project" value="InterPro"/>
</dbReference>
<dbReference type="AlphaFoldDB" id="A0A162V5S0"/>
<comment type="subcellular location">
    <subcellularLocation>
        <location evidence="1">Nucleus</location>
    </subcellularLocation>
</comment>
<protein>
    <recommendedName>
        <fullName evidence="6">Mago nashi protein</fullName>
    </recommendedName>
</protein>
<comment type="similarity">
    <text evidence="2">Belongs to the mago nashi family.</text>
</comment>
<evidence type="ECO:0008006" key="6">
    <source>
        <dbReference type="Google" id="ProtNLM"/>
    </source>
</evidence>
<evidence type="ECO:0000313" key="5">
    <source>
        <dbReference type="Proteomes" id="UP000077315"/>
    </source>
</evidence>
<accession>A0A162V5S0</accession>
<dbReference type="InterPro" id="IPR036605">
    <property type="entry name" value="Mago_nashi_sf"/>
</dbReference>
<dbReference type="PANTHER" id="PTHR12638">
    <property type="entry name" value="PROTEIN MAGO NASHI HOMOLOG"/>
    <property type="match status" value="1"/>
</dbReference>
<keyword evidence="5" id="KW-1185">Reference proteome</keyword>
<keyword evidence="3" id="KW-0539">Nucleus</keyword>
<evidence type="ECO:0000256" key="1">
    <source>
        <dbReference type="ARBA" id="ARBA00004123"/>
    </source>
</evidence>
<feature type="non-terminal residue" evidence="4">
    <location>
        <position position="1"/>
    </location>
</feature>
<sequence length="149" mass="17328">MAGQEEFYVRYYSGHKGRYGHEFLEFELRSDGLCRYANNSNYRNDELIKKEVYISPAVLDELKRIISESKVMETDDSQWPTRNVVGSQELEVRLGNEHISFETSKLGSLAEVQDSKDPDGLRIFYYIVQDLKAFVFSLISLNFKIKPIN</sequence>
<dbReference type="OrthoDB" id="6495301at2759"/>
<name>A0A162V5S0_PHYB8</name>
<dbReference type="VEuPathDB" id="FungiDB:PHYBLDRAFT_157463"/>
<evidence type="ECO:0000256" key="2">
    <source>
        <dbReference type="ARBA" id="ARBA00009270"/>
    </source>
</evidence>
<dbReference type="EMBL" id="KV440972">
    <property type="protein sequence ID" value="OAD80193.1"/>
    <property type="molecule type" value="Genomic_DNA"/>
</dbReference>
<dbReference type="Proteomes" id="UP000077315">
    <property type="component" value="Unassembled WGS sequence"/>
</dbReference>
<dbReference type="RefSeq" id="XP_018298233.1">
    <property type="nucleotide sequence ID" value="XM_018433620.1"/>
</dbReference>
<gene>
    <name evidence="4" type="ORF">PHYBLDRAFT_157463</name>
</gene>
<dbReference type="PANTHER" id="PTHR12638:SF0">
    <property type="entry name" value="MAGO HOMOLOG, EXON JUNCTION COMPLEX SUBUNIT-RELATED"/>
    <property type="match status" value="1"/>
</dbReference>
<dbReference type="FunFam" id="3.30.1560.10:FF:000001">
    <property type="entry name" value="Protein mago nashi homolog"/>
    <property type="match status" value="1"/>
</dbReference>
<organism evidence="4 5">
    <name type="scientific">Phycomyces blakesleeanus (strain ATCC 8743b / DSM 1359 / FGSC 10004 / NBRC 33097 / NRRL 1555)</name>
    <dbReference type="NCBI Taxonomy" id="763407"/>
    <lineage>
        <taxon>Eukaryota</taxon>
        <taxon>Fungi</taxon>
        <taxon>Fungi incertae sedis</taxon>
        <taxon>Mucoromycota</taxon>
        <taxon>Mucoromycotina</taxon>
        <taxon>Mucoromycetes</taxon>
        <taxon>Mucorales</taxon>
        <taxon>Phycomycetaceae</taxon>
        <taxon>Phycomyces</taxon>
    </lineage>
</organism>
<evidence type="ECO:0000313" key="4">
    <source>
        <dbReference type="EMBL" id="OAD80193.1"/>
    </source>
</evidence>
<dbReference type="CDD" id="cd11295">
    <property type="entry name" value="Mago_nashi"/>
    <property type="match status" value="1"/>
</dbReference>
<dbReference type="Gene3D" id="3.30.1560.10">
    <property type="entry name" value="Mago nashi"/>
    <property type="match status" value="1"/>
</dbReference>
<dbReference type="FunCoup" id="A0A162V5S0">
    <property type="interactions" value="727"/>
</dbReference>
<reference evidence="5" key="1">
    <citation type="submission" date="2015-06" db="EMBL/GenBank/DDBJ databases">
        <title>Expansion of signal transduction pathways in fungi by whole-genome duplication.</title>
        <authorList>
            <consortium name="DOE Joint Genome Institute"/>
            <person name="Corrochano L.M."/>
            <person name="Kuo A."/>
            <person name="Marcet-Houben M."/>
            <person name="Polaino S."/>
            <person name="Salamov A."/>
            <person name="Villalobos J.M."/>
            <person name="Alvarez M.I."/>
            <person name="Avalos J."/>
            <person name="Benito E.P."/>
            <person name="Benoit I."/>
            <person name="Burger G."/>
            <person name="Camino L.P."/>
            <person name="Canovas D."/>
            <person name="Cerda-Olmedo E."/>
            <person name="Cheng J.-F."/>
            <person name="Dominguez A."/>
            <person name="Elias M."/>
            <person name="Eslava A.P."/>
            <person name="Glaser F."/>
            <person name="Grimwood J."/>
            <person name="Gutierrez G."/>
            <person name="Heitman J."/>
            <person name="Henrissat B."/>
            <person name="Iturriaga E.A."/>
            <person name="Lang B.F."/>
            <person name="Lavin J.L."/>
            <person name="Lee S."/>
            <person name="Li W."/>
            <person name="Lindquist E."/>
            <person name="Lopez-Garcia S."/>
            <person name="Luque E.M."/>
            <person name="Marcos A.T."/>
            <person name="Martin J."/>
            <person name="McCluskey K."/>
            <person name="Medina H.R."/>
            <person name="Miralles-Duran A."/>
            <person name="Miyazaki A."/>
            <person name="Munoz-Torres E."/>
            <person name="Oguiza J.A."/>
            <person name="Ohm R."/>
            <person name="Olmedo M."/>
            <person name="Orejas M."/>
            <person name="Ortiz-Castellanos L."/>
            <person name="Pisabarro A.G."/>
            <person name="Rodriguez-Romero J."/>
            <person name="Ruiz-Herrera J."/>
            <person name="Ruiz-Vazquez R."/>
            <person name="Sanz C."/>
            <person name="Schackwitz W."/>
            <person name="Schmutz J."/>
            <person name="Shahriari M."/>
            <person name="Shelest E."/>
            <person name="Silva-Franco F."/>
            <person name="Soanes D."/>
            <person name="Syed K."/>
            <person name="Tagua V.G."/>
            <person name="Talbot N.J."/>
            <person name="Thon M."/>
            <person name="De vries R.P."/>
            <person name="Wiebenga A."/>
            <person name="Yadav J.S."/>
            <person name="Braun E.L."/>
            <person name="Baker S."/>
            <person name="Garre V."/>
            <person name="Horwitz B."/>
            <person name="Torres-Martinez S."/>
            <person name="Idnurm A."/>
            <person name="Herrera-Estrella A."/>
            <person name="Gabaldon T."/>
            <person name="Grigoriev I.V."/>
        </authorList>
    </citation>
    <scope>NUCLEOTIDE SEQUENCE [LARGE SCALE GENOMIC DNA]</scope>
    <source>
        <strain evidence="5">NRRL 1555(-)</strain>
    </source>
</reference>
<evidence type="ECO:0000256" key="3">
    <source>
        <dbReference type="ARBA" id="ARBA00023242"/>
    </source>
</evidence>
<proteinExistence type="inferred from homology"/>
<dbReference type="InterPro" id="IPR004023">
    <property type="entry name" value="Mago_nashi"/>
</dbReference>
<dbReference type="InParanoid" id="A0A162V5S0"/>
<dbReference type="GeneID" id="28994526"/>
<dbReference type="Pfam" id="PF02792">
    <property type="entry name" value="Mago_nashi"/>
    <property type="match status" value="1"/>
</dbReference>